<accession>F8QK15</accession>
<dbReference type="AlphaFoldDB" id="F8QK15"/>
<feature type="non-terminal residue" evidence="2">
    <location>
        <position position="223"/>
    </location>
</feature>
<sequence>PYREPRPLVTPDTPPPQSLGAAAEALEPDELYQSAGPENFPPPPPTPEPENQPDDWFDQESLDLEPDLAAAMADETNQGSKAVLATPPFEFTGKKETYVDWKNALANYFFAYPRSFQTNSSKILFALSRISSDKANDACHTWKANFNNKTAVLGDLFAPRNWGTISEFIKELDNEFLDPHLKLKAEIALHDYEQREMTVDAYLEDSNPNLWKQDYHQTQMKVI</sequence>
<proteinExistence type="predicted"/>
<dbReference type="Proteomes" id="UP000008063">
    <property type="component" value="Unassembled WGS sequence"/>
</dbReference>
<name>F8QK15_SERL3</name>
<evidence type="ECO:0000313" key="3">
    <source>
        <dbReference type="Proteomes" id="UP000008063"/>
    </source>
</evidence>
<protein>
    <submittedName>
        <fullName evidence="2">Uncharacterized protein</fullName>
    </submittedName>
</protein>
<dbReference type="InParanoid" id="F8QK15"/>
<feature type="compositionally biased region" description="Pro residues" evidence="1">
    <location>
        <begin position="39"/>
        <end position="50"/>
    </location>
</feature>
<feature type="region of interest" description="Disordered" evidence="1">
    <location>
        <begin position="1"/>
        <end position="58"/>
    </location>
</feature>
<evidence type="ECO:0000313" key="2">
    <source>
        <dbReference type="EMBL" id="EGN91355.1"/>
    </source>
</evidence>
<gene>
    <name evidence="2" type="ORF">SERLA73DRAFT_157572</name>
</gene>
<organism evidence="3">
    <name type="scientific">Serpula lacrymans var. lacrymans (strain S7.3)</name>
    <name type="common">Dry rot fungus</name>
    <dbReference type="NCBI Taxonomy" id="936435"/>
    <lineage>
        <taxon>Eukaryota</taxon>
        <taxon>Fungi</taxon>
        <taxon>Dikarya</taxon>
        <taxon>Basidiomycota</taxon>
        <taxon>Agaricomycotina</taxon>
        <taxon>Agaricomycetes</taxon>
        <taxon>Agaricomycetidae</taxon>
        <taxon>Boletales</taxon>
        <taxon>Coniophorineae</taxon>
        <taxon>Serpulaceae</taxon>
        <taxon>Serpula</taxon>
    </lineage>
</organism>
<reference evidence="3" key="1">
    <citation type="journal article" date="2011" name="Science">
        <title>The plant cell wall-decomposing machinery underlies the functional diversity of forest fungi.</title>
        <authorList>
            <person name="Eastwood D.C."/>
            <person name="Floudas D."/>
            <person name="Binder M."/>
            <person name="Majcherczyk A."/>
            <person name="Schneider P."/>
            <person name="Aerts A."/>
            <person name="Asiegbu F.O."/>
            <person name="Baker S.E."/>
            <person name="Barry K."/>
            <person name="Bendiksby M."/>
            <person name="Blumentritt M."/>
            <person name="Coutinho P.M."/>
            <person name="Cullen D."/>
            <person name="de Vries R.P."/>
            <person name="Gathman A."/>
            <person name="Goodell B."/>
            <person name="Henrissat B."/>
            <person name="Ihrmark K."/>
            <person name="Kauserud H."/>
            <person name="Kohler A."/>
            <person name="LaButti K."/>
            <person name="Lapidus A."/>
            <person name="Lavin J.L."/>
            <person name="Lee Y.-H."/>
            <person name="Lindquist E."/>
            <person name="Lilly W."/>
            <person name="Lucas S."/>
            <person name="Morin E."/>
            <person name="Murat C."/>
            <person name="Oguiza J.A."/>
            <person name="Park J."/>
            <person name="Pisabarro A.G."/>
            <person name="Riley R."/>
            <person name="Rosling A."/>
            <person name="Salamov A."/>
            <person name="Schmidt O."/>
            <person name="Schmutz J."/>
            <person name="Skrede I."/>
            <person name="Stenlid J."/>
            <person name="Wiebenga A."/>
            <person name="Xie X."/>
            <person name="Kuees U."/>
            <person name="Hibbett D.S."/>
            <person name="Hoffmeister D."/>
            <person name="Hoegberg N."/>
            <person name="Martin F."/>
            <person name="Grigoriev I.V."/>
            <person name="Watkinson S.C."/>
        </authorList>
    </citation>
    <scope>NUCLEOTIDE SEQUENCE [LARGE SCALE GENOMIC DNA]</scope>
    <source>
        <strain evidence="3">strain S7.3</strain>
    </source>
</reference>
<dbReference type="EMBL" id="GL945859">
    <property type="protein sequence ID" value="EGN91355.1"/>
    <property type="molecule type" value="Genomic_DNA"/>
</dbReference>
<evidence type="ECO:0000256" key="1">
    <source>
        <dbReference type="SAM" id="MobiDB-lite"/>
    </source>
</evidence>
<keyword evidence="3" id="KW-1185">Reference proteome</keyword>
<dbReference type="HOGENOM" id="CLU_1242741_0_0_1"/>
<feature type="non-terminal residue" evidence="2">
    <location>
        <position position="1"/>
    </location>
</feature>